<sequence>SANSCYFHLLSGGFFLLLPLPVLWLYSIVIYARDRIIFCTGVHSLLSGFSFYTSKSSHLLARCLGANCFLC</sequence>
<dbReference type="Proteomes" id="UP000246991">
    <property type="component" value="Unassembled WGS sequence"/>
</dbReference>
<reference evidence="2 3" key="1">
    <citation type="submission" date="2018-03" db="EMBL/GenBank/DDBJ databases">
        <title>Genomes of Pezizomycetes fungi and the evolution of truffles.</title>
        <authorList>
            <person name="Murat C."/>
            <person name="Payen T."/>
            <person name="Noel B."/>
            <person name="Kuo A."/>
            <person name="Martin F.M."/>
        </authorList>
    </citation>
    <scope>NUCLEOTIDE SEQUENCE [LARGE SCALE GENOMIC DNA]</scope>
    <source>
        <strain evidence="2">091103-1</strain>
    </source>
</reference>
<feature type="transmembrane region" description="Helical" evidence="1">
    <location>
        <begin position="6"/>
        <end position="26"/>
    </location>
</feature>
<organism evidence="2 3">
    <name type="scientific">Tuber magnatum</name>
    <name type="common">white Piedmont truffle</name>
    <dbReference type="NCBI Taxonomy" id="42249"/>
    <lineage>
        <taxon>Eukaryota</taxon>
        <taxon>Fungi</taxon>
        <taxon>Dikarya</taxon>
        <taxon>Ascomycota</taxon>
        <taxon>Pezizomycotina</taxon>
        <taxon>Pezizomycetes</taxon>
        <taxon>Pezizales</taxon>
        <taxon>Tuberaceae</taxon>
        <taxon>Tuber</taxon>
    </lineage>
</organism>
<name>A0A317T1M7_9PEZI</name>
<accession>A0A317T1M7</accession>
<protein>
    <submittedName>
        <fullName evidence="2">Uncharacterized protein</fullName>
    </submittedName>
</protein>
<comment type="caution">
    <text evidence="2">The sequence shown here is derived from an EMBL/GenBank/DDBJ whole genome shotgun (WGS) entry which is preliminary data.</text>
</comment>
<evidence type="ECO:0000256" key="1">
    <source>
        <dbReference type="SAM" id="Phobius"/>
    </source>
</evidence>
<dbReference type="AlphaFoldDB" id="A0A317T1M7"/>
<dbReference type="EMBL" id="PYWC01000002">
    <property type="protein sequence ID" value="PWW80524.1"/>
    <property type="molecule type" value="Genomic_DNA"/>
</dbReference>
<keyword evidence="1" id="KW-1133">Transmembrane helix</keyword>
<feature type="non-terminal residue" evidence="2">
    <location>
        <position position="1"/>
    </location>
</feature>
<keyword evidence="1" id="KW-0472">Membrane</keyword>
<evidence type="ECO:0000313" key="3">
    <source>
        <dbReference type="Proteomes" id="UP000246991"/>
    </source>
</evidence>
<evidence type="ECO:0000313" key="2">
    <source>
        <dbReference type="EMBL" id="PWW80524.1"/>
    </source>
</evidence>
<proteinExistence type="predicted"/>
<feature type="non-terminal residue" evidence="2">
    <location>
        <position position="71"/>
    </location>
</feature>
<keyword evidence="3" id="KW-1185">Reference proteome</keyword>
<keyword evidence="1" id="KW-0812">Transmembrane</keyword>
<gene>
    <name evidence="2" type="ORF">C7212DRAFT_308242</name>
</gene>